<keyword evidence="3" id="KW-0934">Plastid</keyword>
<feature type="compositionally biased region" description="Basic and acidic residues" evidence="6">
    <location>
        <begin position="344"/>
        <end position="365"/>
    </location>
</feature>
<dbReference type="Pfam" id="PF13966">
    <property type="entry name" value="zf-RVT"/>
    <property type="match status" value="1"/>
</dbReference>
<dbReference type="CDD" id="cd01650">
    <property type="entry name" value="RT_nLTR_like"/>
    <property type="match status" value="1"/>
</dbReference>
<dbReference type="InterPro" id="IPR036691">
    <property type="entry name" value="Endo/exonu/phosph_ase_sf"/>
</dbReference>
<dbReference type="SUPFAM" id="SSF51735">
    <property type="entry name" value="NAD(P)-binding Rossmann-fold domains"/>
    <property type="match status" value="1"/>
</dbReference>
<evidence type="ECO:0000256" key="3">
    <source>
        <dbReference type="ARBA" id="ARBA00022640"/>
    </source>
</evidence>
<feature type="region of interest" description="Disordered" evidence="6">
    <location>
        <begin position="321"/>
        <end position="365"/>
    </location>
</feature>
<keyword evidence="5" id="KW-0862">Zinc</keyword>
<evidence type="ECO:0000313" key="10">
    <source>
        <dbReference type="Proteomes" id="UP000634136"/>
    </source>
</evidence>
<dbReference type="InterPro" id="IPR026960">
    <property type="entry name" value="RVT-Znf"/>
</dbReference>
<dbReference type="InterPro" id="IPR000477">
    <property type="entry name" value="RT_dom"/>
</dbReference>
<dbReference type="GO" id="GO:0003676">
    <property type="term" value="F:nucleic acid binding"/>
    <property type="evidence" value="ECO:0007669"/>
    <property type="project" value="InterPro"/>
</dbReference>
<dbReference type="PROSITE" id="PS50878">
    <property type="entry name" value="RT_POL"/>
    <property type="match status" value="1"/>
</dbReference>
<keyword evidence="2" id="KW-0602">Photosynthesis</keyword>
<dbReference type="Proteomes" id="UP000634136">
    <property type="component" value="Unassembled WGS sequence"/>
</dbReference>
<dbReference type="GO" id="GO:0015979">
    <property type="term" value="P:photosynthesis"/>
    <property type="evidence" value="ECO:0007669"/>
    <property type="project" value="UniProtKB-KW"/>
</dbReference>
<organism evidence="9 10">
    <name type="scientific">Senna tora</name>
    <dbReference type="NCBI Taxonomy" id="362788"/>
    <lineage>
        <taxon>Eukaryota</taxon>
        <taxon>Viridiplantae</taxon>
        <taxon>Streptophyta</taxon>
        <taxon>Embryophyta</taxon>
        <taxon>Tracheophyta</taxon>
        <taxon>Spermatophyta</taxon>
        <taxon>Magnoliopsida</taxon>
        <taxon>eudicotyledons</taxon>
        <taxon>Gunneridae</taxon>
        <taxon>Pentapetalae</taxon>
        <taxon>rosids</taxon>
        <taxon>fabids</taxon>
        <taxon>Fabales</taxon>
        <taxon>Fabaceae</taxon>
        <taxon>Caesalpinioideae</taxon>
        <taxon>Cassia clade</taxon>
        <taxon>Senna</taxon>
    </lineage>
</organism>
<dbReference type="CDD" id="cd05243">
    <property type="entry name" value="SDR_a5"/>
    <property type="match status" value="1"/>
</dbReference>
<keyword evidence="10" id="KW-1185">Reference proteome</keyword>
<comment type="subcellular location">
    <subcellularLocation>
        <location evidence="1">Plastid</location>
    </subcellularLocation>
</comment>
<keyword evidence="5" id="KW-0479">Metal-binding</keyword>
<dbReference type="SUPFAM" id="SSF56672">
    <property type="entry name" value="DNA/RNA polymerases"/>
    <property type="match status" value="1"/>
</dbReference>
<evidence type="ECO:0000259" key="7">
    <source>
        <dbReference type="PROSITE" id="PS50158"/>
    </source>
</evidence>
<dbReference type="Pfam" id="PF14111">
    <property type="entry name" value="DUF4283"/>
    <property type="match status" value="1"/>
</dbReference>
<evidence type="ECO:0000256" key="6">
    <source>
        <dbReference type="SAM" id="MobiDB-lite"/>
    </source>
</evidence>
<evidence type="ECO:0000256" key="5">
    <source>
        <dbReference type="PROSITE-ProRule" id="PRU00047"/>
    </source>
</evidence>
<dbReference type="InterPro" id="IPR025558">
    <property type="entry name" value="DUF4283"/>
</dbReference>
<dbReference type="InterPro" id="IPR001878">
    <property type="entry name" value="Znf_CCHC"/>
</dbReference>
<dbReference type="InterPro" id="IPR008030">
    <property type="entry name" value="NmrA-like"/>
</dbReference>
<gene>
    <name evidence="9" type="ORF">G2W53_003913</name>
</gene>
<reference evidence="9" key="1">
    <citation type="submission" date="2020-09" db="EMBL/GenBank/DDBJ databases">
        <title>Genome-Enabled Discovery of Anthraquinone Biosynthesis in Senna tora.</title>
        <authorList>
            <person name="Kang S.-H."/>
            <person name="Pandey R.P."/>
            <person name="Lee C.-M."/>
            <person name="Sim J.-S."/>
            <person name="Jeong J.-T."/>
            <person name="Choi B.-S."/>
            <person name="Jung M."/>
            <person name="Ginzburg D."/>
            <person name="Zhao K."/>
            <person name="Won S.Y."/>
            <person name="Oh T.-J."/>
            <person name="Yu Y."/>
            <person name="Kim N.-H."/>
            <person name="Lee O.R."/>
            <person name="Lee T.-H."/>
            <person name="Bashyal P."/>
            <person name="Kim T.-S."/>
            <person name="Lee W.-H."/>
            <person name="Kawkins C."/>
            <person name="Kim C.-K."/>
            <person name="Kim J.S."/>
            <person name="Ahn B.O."/>
            <person name="Rhee S.Y."/>
            <person name="Sohng J.K."/>
        </authorList>
    </citation>
    <scope>NUCLEOTIDE SEQUENCE</scope>
    <source>
        <tissue evidence="9">Leaf</tissue>
    </source>
</reference>
<dbReference type="PROSITE" id="PS50158">
    <property type="entry name" value="ZF_CCHC"/>
    <property type="match status" value="1"/>
</dbReference>
<dbReference type="GO" id="GO:0009807">
    <property type="term" value="P:lignan biosynthetic process"/>
    <property type="evidence" value="ECO:0007669"/>
    <property type="project" value="UniProtKB-ARBA"/>
</dbReference>
<dbReference type="GO" id="GO:0009523">
    <property type="term" value="C:photosystem II"/>
    <property type="evidence" value="ECO:0007669"/>
    <property type="project" value="UniProtKB-KW"/>
</dbReference>
<dbReference type="FunFam" id="3.40.50.720:FF:000324">
    <property type="entry name" value="uncharacterized protein ycf39 isoform X1"/>
    <property type="match status" value="1"/>
</dbReference>
<keyword evidence="5" id="KW-0863">Zinc-finger</keyword>
<evidence type="ECO:0000256" key="2">
    <source>
        <dbReference type="ARBA" id="ARBA00022531"/>
    </source>
</evidence>
<dbReference type="InterPro" id="IPR036291">
    <property type="entry name" value="NAD(P)-bd_dom_sf"/>
</dbReference>
<dbReference type="SUPFAM" id="SSF56219">
    <property type="entry name" value="DNase I-like"/>
    <property type="match status" value="1"/>
</dbReference>
<sequence length="2384" mass="268179">MDLQSHNALPAPLDHTVSPMAHASSSASAAPQFLLPRQGPLLELHDEYIAYRRAKWSRNVVATLIDCKDLPIFRLQAIIDGNWNLQDHVLVKSKFNNTFILEFANGEDKQFMLSNGPWAVQQSLLVLDDWQPDTPVESLEKERIEVWFRISGVPLEFMCNSFAKLIGDIIGGTVKLDPQNDAGENLSFLRVKASLDKNKPLFMGAFLSTEFGEKIWISCTPERTYRVCEQCGRIGHLPKECKWDVFVTLAAMQQQRQKIQAAFGTAFWMQPLFVHFQCPQRKSEHWHFLKTTKVHAEFHEFGVKYVVTDLKSEHISSNMISAEWSSSDSSDSDDDSPPSLGEDMDTKPLPEYHSEPSDHGAATDDRHVDPMAISHMQVDNPLLSLAGASQVHHDVMLGNSLSSAGALNAGDFPNLEQVTQMQELEIGNLIVATMPSPNRMSGDLMDLITPHVSSIDPHDQAPPQLQLKGSVPHALNLDIHPQPLLGSPSFEPISLFTGSSWPPSFLGRVYSTYEIILWATHTNSVVGPQQLSQAGTGPPTMDFTNGAVGPEQLSQAGTGPPAMDFTPFQLSTEMEMMFSDQYMGWHYESNTPNFSDPSYALATASLQHGLGLALIMHTSYSDGLQWDSFPVQLERMASWHLINHFFIAVPGVQGPFVLSPFHPLFCFSFWSSQMSGWSFSKVMPPPGVMIIEVDEEDSGITGKRKVSPGCLIPYKKRRFHIGSNIPLFRKWKTVPDSNLKMVSVLAVARKKIRSKAFLELQIQVQASVNKLIDEITNEMKGEMEASPGRPPQTKRKLSYVAPILKGMGYISFCGTDPVGKSGGTFLAWHSSLKCEVQEVSPHFVHVLSEDFNRNPICITFVYGYPEVEHRHLLWTWFLSMSHTISIPWVALGDFNQIRNLGEKDSSSSRRKGNHVVWERLDRALCTGSWLYSFPHSVLFSFPIVASDHAPIMVDCFSEVWHKEFRGSPAFVVQKKLSLLSTELKKWNKLEGQWVSNYEEIEEMGIQYFSEIFTDANPVSSAQILHQLHNYDLPQLTNQQSNFLSKPFSAEEITMAFQQMKLDSAPGPDGMNCRFFKTFWSEVGSDVIAMVQSFLRGGYMLKELNQSFITLIPKSASTQNFHDYRPISLANVTYKLISKTLCNRLKTVLPEVIAPNQSAFLKGRLISDNILLVSELLKKINGTRRGKTSWCALKLDIKKAYDKLSWNFIEAVLRRMQFPTHWIQLIMQCVSTVSYNLVLNGGISRKFYPSCGIRQGDPLSLYLFILCANILSSLIAREEVNGLWKGIKIGRGVSAITHLMYADDTVLFFQLSPHNIAVVQRVISKYSELLGQQMNLSKSLLIFSPNTPHRLKREVSSSMGIRFASKLGKYLGTWVDNHLSKKEAFEDVLNKIHSKLQLWKSKCLSQAGRMTLINSVISSSLIYPLSHHCFTLQQCRQLEQVMANFFWGFSGDKLKMHLQNWSSLCQPKTLGGLSFRKIDLLNNSLLAKHLWRVLSRHHSLSSLCLSQKYSNAVHPGVLLPRSTASPLWKGIVKSGSIVLDHLCWQVGTGTAIHINHPLWWPMLRDHDGVAKIPLSTTSVQDRLRWKLSREGTYNVKDSYLSLLLQGTNSANGRGTHSANCKVWKVLWRLKLPLRMIVFLWRFLCNNLPNLVTLRAHHLPVDTLCDICQQEETLSHVFFGCQFARAVWFGTHLSLRPNLLPTTNVIAWFRSELVNSGVTHHAHDGLRFICITLHSLWYSRNQRVMEGKISLPSDCLAQVYRVWWRIVEGQSLLLGAAQPGASLPQDTTQPLPPHDIVLNGLHSWDWMVVGFYKSLESHSKSPSCFLISTVVFWHQQPFARFDTRVPNWNQCFPSFLSLIRKSLHVVNHNGPPPICCHLFVPNLVFNTLLLGGYQKYHNCQVFGQDICNIISNFQGFKGAQCSVELSILTTQVVETPVPLMPVSKQARAPSPKGVWAGSRNICRAIKKKRKQFCCSCCCYLPVNFVIRPDHGMPAQLTAPSRIQRSYLTTKHCAAASTQLPLSWRRAVSPDTLLLLPSLSLPPSTGGRLHKDPVVKCTAQVNLAPGTPVRPTSILVVGATGTLGRQVVRRALDEGYDVRCLVRPRPAPADFLRDWGATVVNADLSKPETIPATLVGIHTVIDCATGRPEEPIKTVDWEGKVALIQCAKAMGIQKYVFYSIHNCDKHPEVPLMEIKYCTEKFIRDSGLNHVIIRLCGFMQGLIGQYAVPILEEKSVWGTDAPTRIAYMDTQDIARLTLIALRNEKINGKLLTFAGPRAWTTQEVITLCERLAGQDANVTTVPVSILRLTRQLTRFFEWTNDVADRLTFSEVLTSDIVFSAPMGETYDLLGVDQKDIVTLEKYLQDYFTNILKKLKDLKAQSKQTDIYF</sequence>
<dbReference type="PANTHER" id="PTHR47128:SF2">
    <property type="entry name" value="PROTEIN HIGH CHLOROPHYLL FLUORESCENCE PHENOTYPE 244, CHLOROPLASTIC"/>
    <property type="match status" value="1"/>
</dbReference>
<dbReference type="GO" id="GO:0009536">
    <property type="term" value="C:plastid"/>
    <property type="evidence" value="ECO:0007669"/>
    <property type="project" value="UniProtKB-SubCell"/>
</dbReference>
<evidence type="ECO:0000259" key="8">
    <source>
        <dbReference type="PROSITE" id="PS50878"/>
    </source>
</evidence>
<proteinExistence type="predicted"/>
<dbReference type="Gene3D" id="3.60.10.10">
    <property type="entry name" value="Endonuclease/exonuclease/phosphatase"/>
    <property type="match status" value="1"/>
</dbReference>
<name>A0A834XAX2_9FABA</name>
<dbReference type="Gene3D" id="3.40.50.720">
    <property type="entry name" value="NAD(P)-binding Rossmann-like Domain"/>
    <property type="match status" value="1"/>
</dbReference>
<protein>
    <submittedName>
        <fullName evidence="9">Hopanoid-associated sugar epimerase</fullName>
    </submittedName>
</protein>
<dbReference type="OrthoDB" id="419598at2759"/>
<feature type="domain" description="CCHC-type" evidence="7">
    <location>
        <begin position="228"/>
        <end position="242"/>
    </location>
</feature>
<accession>A0A834XAX2</accession>
<feature type="domain" description="Reverse transcriptase" evidence="8">
    <location>
        <begin position="1092"/>
        <end position="1362"/>
    </location>
</feature>
<evidence type="ECO:0000256" key="1">
    <source>
        <dbReference type="ARBA" id="ARBA00004474"/>
    </source>
</evidence>
<dbReference type="InterPro" id="IPR044256">
    <property type="entry name" value="HCF244-like"/>
</dbReference>
<keyword evidence="4" id="KW-0604">Photosystem II</keyword>
<evidence type="ECO:0000313" key="9">
    <source>
        <dbReference type="EMBL" id="KAF7841615.1"/>
    </source>
</evidence>
<dbReference type="PANTHER" id="PTHR47128">
    <property type="match status" value="1"/>
</dbReference>
<dbReference type="EMBL" id="JAAIUW010000002">
    <property type="protein sequence ID" value="KAF7841615.1"/>
    <property type="molecule type" value="Genomic_DNA"/>
</dbReference>
<dbReference type="InterPro" id="IPR043502">
    <property type="entry name" value="DNA/RNA_pol_sf"/>
</dbReference>
<comment type="caution">
    <text evidence="9">The sequence shown here is derived from an EMBL/GenBank/DDBJ whole genome shotgun (WGS) entry which is preliminary data.</text>
</comment>
<evidence type="ECO:0000256" key="4">
    <source>
        <dbReference type="ARBA" id="ARBA00023276"/>
    </source>
</evidence>
<dbReference type="GO" id="GO:0008270">
    <property type="term" value="F:zinc ion binding"/>
    <property type="evidence" value="ECO:0007669"/>
    <property type="project" value="UniProtKB-KW"/>
</dbReference>
<dbReference type="Pfam" id="PF05368">
    <property type="entry name" value="NmrA"/>
    <property type="match status" value="1"/>
</dbReference>
<dbReference type="Pfam" id="PF00078">
    <property type="entry name" value="RVT_1"/>
    <property type="match status" value="1"/>
</dbReference>